<evidence type="ECO:0000256" key="1">
    <source>
        <dbReference type="ARBA" id="ARBA00011073"/>
    </source>
</evidence>
<evidence type="ECO:0000256" key="7">
    <source>
        <dbReference type="SAM" id="SignalP"/>
    </source>
</evidence>
<name>A0ABV8TJI7_9ACTN</name>
<evidence type="ECO:0000256" key="2">
    <source>
        <dbReference type="ARBA" id="ARBA00022670"/>
    </source>
</evidence>
<dbReference type="SUPFAM" id="SSF52743">
    <property type="entry name" value="Subtilisin-like"/>
    <property type="match status" value="1"/>
</dbReference>
<keyword evidence="10" id="KW-1185">Reference proteome</keyword>
<evidence type="ECO:0000256" key="6">
    <source>
        <dbReference type="SAM" id="Phobius"/>
    </source>
</evidence>
<dbReference type="InterPro" id="IPR000209">
    <property type="entry name" value="Peptidase_S8/S53_dom"/>
</dbReference>
<evidence type="ECO:0000259" key="8">
    <source>
        <dbReference type="Pfam" id="PF00082"/>
    </source>
</evidence>
<keyword evidence="7" id="KW-0732">Signal</keyword>
<dbReference type="EMBL" id="JBHSDP010000024">
    <property type="protein sequence ID" value="MFC4330807.1"/>
    <property type="molecule type" value="Genomic_DNA"/>
</dbReference>
<dbReference type="Gene3D" id="3.40.50.200">
    <property type="entry name" value="Peptidase S8/S53 domain"/>
    <property type="match status" value="1"/>
</dbReference>
<reference evidence="10" key="1">
    <citation type="journal article" date="2019" name="Int. J. Syst. Evol. Microbiol.">
        <title>The Global Catalogue of Microorganisms (GCM) 10K type strain sequencing project: providing services to taxonomists for standard genome sequencing and annotation.</title>
        <authorList>
            <consortium name="The Broad Institute Genomics Platform"/>
            <consortium name="The Broad Institute Genome Sequencing Center for Infectious Disease"/>
            <person name="Wu L."/>
            <person name="Ma J."/>
        </authorList>
    </citation>
    <scope>NUCLEOTIDE SEQUENCE [LARGE SCALE GENOMIC DNA]</scope>
    <source>
        <strain evidence="10">PCU 347</strain>
    </source>
</reference>
<dbReference type="PROSITE" id="PS51892">
    <property type="entry name" value="SUBTILASE"/>
    <property type="match status" value="1"/>
</dbReference>
<evidence type="ECO:0000313" key="10">
    <source>
        <dbReference type="Proteomes" id="UP001595824"/>
    </source>
</evidence>
<accession>A0ABV8TJI7</accession>
<dbReference type="RefSeq" id="WP_381741852.1">
    <property type="nucleotide sequence ID" value="NZ_JBHSDP010000024.1"/>
</dbReference>
<evidence type="ECO:0000256" key="5">
    <source>
        <dbReference type="PROSITE-ProRule" id="PRU01240"/>
    </source>
</evidence>
<dbReference type="InterPro" id="IPR015500">
    <property type="entry name" value="Peptidase_S8_subtilisin-rel"/>
</dbReference>
<dbReference type="PRINTS" id="PR00723">
    <property type="entry name" value="SUBTILISIN"/>
</dbReference>
<feature type="active site" description="Charge relay system" evidence="5">
    <location>
        <position position="317"/>
    </location>
</feature>
<dbReference type="PANTHER" id="PTHR43806">
    <property type="entry name" value="PEPTIDASE S8"/>
    <property type="match status" value="1"/>
</dbReference>
<dbReference type="Proteomes" id="UP001595824">
    <property type="component" value="Unassembled WGS sequence"/>
</dbReference>
<dbReference type="Pfam" id="PF00082">
    <property type="entry name" value="Peptidase_S8"/>
    <property type="match status" value="1"/>
</dbReference>
<feature type="chain" id="PRO_5046791786" evidence="7">
    <location>
        <begin position="37"/>
        <end position="432"/>
    </location>
</feature>
<evidence type="ECO:0000313" key="9">
    <source>
        <dbReference type="EMBL" id="MFC4330807.1"/>
    </source>
</evidence>
<feature type="active site" description="Charge relay system" evidence="5">
    <location>
        <position position="123"/>
    </location>
</feature>
<dbReference type="InterPro" id="IPR036852">
    <property type="entry name" value="Peptidase_S8/S53_dom_sf"/>
</dbReference>
<keyword evidence="6" id="KW-0472">Membrane</keyword>
<protein>
    <submittedName>
        <fullName evidence="9">S8 family serine peptidase</fullName>
    </submittedName>
</protein>
<feature type="signal peptide" evidence="7">
    <location>
        <begin position="1"/>
        <end position="36"/>
    </location>
</feature>
<comment type="similarity">
    <text evidence="1 5">Belongs to the peptidase S8 family.</text>
</comment>
<evidence type="ECO:0000256" key="4">
    <source>
        <dbReference type="ARBA" id="ARBA00022825"/>
    </source>
</evidence>
<keyword evidence="6" id="KW-1133">Transmembrane helix</keyword>
<feature type="domain" description="Peptidase S8/S53" evidence="8">
    <location>
        <begin position="114"/>
        <end position="351"/>
    </location>
</feature>
<proteinExistence type="inferred from homology"/>
<feature type="transmembrane region" description="Helical" evidence="6">
    <location>
        <begin position="397"/>
        <end position="418"/>
    </location>
</feature>
<sequence>MNDESTSFRPARGRVRRRGLRSAVAMPLLGSLAAFATAVQAAVPAAAAVPNAGVLNAGAPVAGSSADPPKLPLMPPALTSDTAACTKPSKVRVDAVPWAQQSLNLARAGRYSQGAGVPVGVVDTGVSPQAPLLAGRVQASGSAAQDCVGHGTFLAGLVAAAPAPGGGFSGVAPGARIIGARGTDKNGTASAARVAEGIEAVVAAGAKIVVVSAALPAPSTALTSAVTAAQAHDVLVIAPAAPDTKPSGSGQGESAAPTAYWPAAADGVLSVVDTAIDGGRPQDAVPVPGHADLAAPGTGITGIGPTGTGVYVANGPSVAAAFVAGTAALVRAQRPGLSARETADRLRASAAHAEVPLLDPAAALSMVLPSAAPAAGQDDTAVRLPGPAARSDVVRRAALLAGAALLVALGAAAAAALARTRRARRPAGSGPA</sequence>
<organism evidence="9 10">
    <name type="scientific">Streptomyces andamanensis</name>
    <dbReference type="NCBI Taxonomy" id="1565035"/>
    <lineage>
        <taxon>Bacteria</taxon>
        <taxon>Bacillati</taxon>
        <taxon>Actinomycetota</taxon>
        <taxon>Actinomycetes</taxon>
        <taxon>Kitasatosporales</taxon>
        <taxon>Streptomycetaceae</taxon>
        <taxon>Streptomyces</taxon>
    </lineage>
</organism>
<keyword evidence="6" id="KW-0812">Transmembrane</keyword>
<comment type="caution">
    <text evidence="9">The sequence shown here is derived from an EMBL/GenBank/DDBJ whole genome shotgun (WGS) entry which is preliminary data.</text>
</comment>
<dbReference type="PANTHER" id="PTHR43806:SF11">
    <property type="entry name" value="CEREVISIN-RELATED"/>
    <property type="match status" value="1"/>
</dbReference>
<keyword evidence="3 5" id="KW-0378">Hydrolase</keyword>
<evidence type="ECO:0000256" key="3">
    <source>
        <dbReference type="ARBA" id="ARBA00022801"/>
    </source>
</evidence>
<feature type="active site" description="Charge relay system" evidence="5">
    <location>
        <position position="150"/>
    </location>
</feature>
<keyword evidence="2 5" id="KW-0645">Protease</keyword>
<gene>
    <name evidence="9" type="ORF">ACFPC0_24070</name>
</gene>
<dbReference type="InterPro" id="IPR050131">
    <property type="entry name" value="Peptidase_S8_subtilisin-like"/>
</dbReference>
<keyword evidence="4 5" id="KW-0720">Serine protease</keyword>